<keyword evidence="1" id="KW-0472">Membrane</keyword>
<keyword evidence="1" id="KW-0812">Transmembrane</keyword>
<dbReference type="RefSeq" id="WP_154445720.1">
    <property type="nucleotide sequence ID" value="NZ_WIND01000003.1"/>
</dbReference>
<evidence type="ECO:0000256" key="1">
    <source>
        <dbReference type="SAM" id="Phobius"/>
    </source>
</evidence>
<dbReference type="AlphaFoldDB" id="A0A6L5YYF7"/>
<evidence type="ECO:0000313" key="3">
    <source>
        <dbReference type="Proteomes" id="UP000474957"/>
    </source>
</evidence>
<proteinExistence type="predicted"/>
<keyword evidence="3" id="KW-1185">Reference proteome</keyword>
<keyword evidence="1" id="KW-1133">Transmembrane helix</keyword>
<sequence>MAHGSSSWKKWLWFVGLWLASVAALGIVALLIKLAL</sequence>
<dbReference type="Proteomes" id="UP000474957">
    <property type="component" value="Unassembled WGS sequence"/>
</dbReference>
<dbReference type="InterPro" id="IPR018895">
    <property type="entry name" value="DUF2474"/>
</dbReference>
<organism evidence="2 3">
    <name type="scientific">Halovulum marinum</name>
    <dbReference type="NCBI Taxonomy" id="2662447"/>
    <lineage>
        <taxon>Bacteria</taxon>
        <taxon>Pseudomonadati</taxon>
        <taxon>Pseudomonadota</taxon>
        <taxon>Alphaproteobacteria</taxon>
        <taxon>Rhodobacterales</taxon>
        <taxon>Paracoccaceae</taxon>
        <taxon>Halovulum</taxon>
    </lineage>
</organism>
<name>A0A6L5YYF7_9RHOB</name>
<gene>
    <name evidence="2" type="ORF">GE300_06340</name>
</gene>
<evidence type="ECO:0000313" key="2">
    <source>
        <dbReference type="EMBL" id="MSU89238.1"/>
    </source>
</evidence>
<dbReference type="Pfam" id="PF10617">
    <property type="entry name" value="DUF2474"/>
    <property type="match status" value="1"/>
</dbReference>
<protein>
    <submittedName>
        <fullName evidence="2">DUF2474 family protein</fullName>
    </submittedName>
</protein>
<reference evidence="2 3" key="1">
    <citation type="submission" date="2019-10" db="EMBL/GenBank/DDBJ databases">
        <title>Cognatihalovulum marinum gen. nov. sp. nov., a new member of the family Rhodobacteraceae isolated from deep seawater of the Northwest Indian Ocean.</title>
        <authorList>
            <person name="Ruan C."/>
            <person name="Wang J."/>
            <person name="Zheng X."/>
            <person name="Song L."/>
            <person name="Zhu Y."/>
            <person name="Huang Y."/>
            <person name="Lu Z."/>
            <person name="Du W."/>
            <person name="Huang L."/>
            <person name="Dai X."/>
        </authorList>
    </citation>
    <scope>NUCLEOTIDE SEQUENCE [LARGE SCALE GENOMIC DNA]</scope>
    <source>
        <strain evidence="2 3">2CG4</strain>
    </source>
</reference>
<comment type="caution">
    <text evidence="2">The sequence shown here is derived from an EMBL/GenBank/DDBJ whole genome shotgun (WGS) entry which is preliminary data.</text>
</comment>
<accession>A0A6L5YYF7</accession>
<dbReference type="EMBL" id="WIND01000003">
    <property type="protein sequence ID" value="MSU89238.1"/>
    <property type="molecule type" value="Genomic_DNA"/>
</dbReference>
<feature type="transmembrane region" description="Helical" evidence="1">
    <location>
        <begin position="12"/>
        <end position="32"/>
    </location>
</feature>